<dbReference type="InterPro" id="IPR032675">
    <property type="entry name" value="LRR_dom_sf"/>
</dbReference>
<dbReference type="SUPFAM" id="SSF52058">
    <property type="entry name" value="L domain-like"/>
    <property type="match status" value="1"/>
</dbReference>
<dbReference type="InterPro" id="IPR053781">
    <property type="entry name" value="F-box_AtFBL13-like"/>
</dbReference>
<evidence type="ECO:0000259" key="1">
    <source>
        <dbReference type="SMART" id="SM00579"/>
    </source>
</evidence>
<proteinExistence type="predicted"/>
<accession>A0ABC8U182</accession>
<dbReference type="InterPro" id="IPR050232">
    <property type="entry name" value="FBL13/AtMIF1-like"/>
</dbReference>
<reference evidence="2 3" key="1">
    <citation type="submission" date="2024-02" db="EMBL/GenBank/DDBJ databases">
        <authorList>
            <person name="Vignale AGUSTIN F."/>
            <person name="Sosa J E."/>
            <person name="Modenutti C."/>
        </authorList>
    </citation>
    <scope>NUCLEOTIDE SEQUENCE [LARGE SCALE GENOMIC DNA]</scope>
</reference>
<dbReference type="SUPFAM" id="SSF81383">
    <property type="entry name" value="F-box domain"/>
    <property type="match status" value="1"/>
</dbReference>
<gene>
    <name evidence="2" type="ORF">ILEXP_LOCUS45329</name>
</gene>
<organism evidence="2 3">
    <name type="scientific">Ilex paraguariensis</name>
    <name type="common">yerba mate</name>
    <dbReference type="NCBI Taxonomy" id="185542"/>
    <lineage>
        <taxon>Eukaryota</taxon>
        <taxon>Viridiplantae</taxon>
        <taxon>Streptophyta</taxon>
        <taxon>Embryophyta</taxon>
        <taxon>Tracheophyta</taxon>
        <taxon>Spermatophyta</taxon>
        <taxon>Magnoliopsida</taxon>
        <taxon>eudicotyledons</taxon>
        <taxon>Gunneridae</taxon>
        <taxon>Pentapetalae</taxon>
        <taxon>asterids</taxon>
        <taxon>campanulids</taxon>
        <taxon>Aquifoliales</taxon>
        <taxon>Aquifoliaceae</taxon>
        <taxon>Ilex</taxon>
    </lineage>
</organism>
<dbReference type="SMART" id="SM00579">
    <property type="entry name" value="FBD"/>
    <property type="match status" value="1"/>
</dbReference>
<dbReference type="EMBL" id="CAUOFW020006625">
    <property type="protein sequence ID" value="CAK9175524.1"/>
    <property type="molecule type" value="Genomic_DNA"/>
</dbReference>
<dbReference type="InterPro" id="IPR006566">
    <property type="entry name" value="FBD"/>
</dbReference>
<evidence type="ECO:0000313" key="3">
    <source>
        <dbReference type="Proteomes" id="UP001642360"/>
    </source>
</evidence>
<dbReference type="InterPro" id="IPR036047">
    <property type="entry name" value="F-box-like_dom_sf"/>
</dbReference>
<name>A0ABC8U182_9AQUA</name>
<keyword evidence="3" id="KW-1185">Reference proteome</keyword>
<protein>
    <recommendedName>
        <fullName evidence="1">FBD domain-containing protein</fullName>
    </recommendedName>
</protein>
<comment type="caution">
    <text evidence="2">The sequence shown here is derived from an EMBL/GenBank/DDBJ whole genome shotgun (WGS) entry which is preliminary data.</text>
</comment>
<dbReference type="CDD" id="cd22160">
    <property type="entry name" value="F-box_AtFBL13-like"/>
    <property type="match status" value="1"/>
</dbReference>
<evidence type="ECO:0000313" key="2">
    <source>
        <dbReference type="EMBL" id="CAK9175524.1"/>
    </source>
</evidence>
<dbReference type="Gene3D" id="3.80.10.10">
    <property type="entry name" value="Ribonuclease Inhibitor"/>
    <property type="match status" value="1"/>
</dbReference>
<dbReference type="Pfam" id="PF00646">
    <property type="entry name" value="F-box"/>
    <property type="match status" value="1"/>
</dbReference>
<sequence>MSKQPKLFEEMKLGETEDRFSNLPNCLIGHILSFLPTKYAVRTSVLSTKWKKMWTLISNLDFDDQQLTLHPPTNNSDQCKASFMKFVYRVLLLLETSNVNKFRIRSCANFDVSYDVNSRVSASLSRSVREIDLYLYIPLKGFDSSKRLFSGCPKLEDLALRGCQWQNMSVLDISAPALNRLTIIDCETNTTSYTEFYEYRIELNTPSLLYLNYVDYVVGGYAMGKIANVHTLHLSNESIQGLLHCDHSQEFVDDWVPPNCVPSCLVFHLKIVDIREFEGHEYEQKKVKYFLCNAKVLKTLCIRLLMAKEERLEVRRKLLKMSRGSRSCKVVLS</sequence>
<dbReference type="Proteomes" id="UP001642360">
    <property type="component" value="Unassembled WGS sequence"/>
</dbReference>
<dbReference type="PANTHER" id="PTHR31900:SF30">
    <property type="entry name" value="SUPERFAMILY PROTEIN, PUTATIVE-RELATED"/>
    <property type="match status" value="1"/>
</dbReference>
<feature type="domain" description="FBD" evidence="1">
    <location>
        <begin position="263"/>
        <end position="333"/>
    </location>
</feature>
<dbReference type="AlphaFoldDB" id="A0ABC8U182"/>
<dbReference type="InterPro" id="IPR001810">
    <property type="entry name" value="F-box_dom"/>
</dbReference>
<dbReference type="PANTHER" id="PTHR31900">
    <property type="entry name" value="F-BOX/RNI SUPERFAMILY PROTEIN-RELATED"/>
    <property type="match status" value="1"/>
</dbReference>
<dbReference type="Pfam" id="PF08387">
    <property type="entry name" value="FBD"/>
    <property type="match status" value="1"/>
</dbReference>